<dbReference type="EMBL" id="JAAWWB010000026">
    <property type="protein sequence ID" value="KAG6750734.1"/>
    <property type="molecule type" value="Genomic_DNA"/>
</dbReference>
<accession>A0A8X7YGM6</accession>
<organism evidence="1 2">
    <name type="scientific">Populus tomentosa</name>
    <name type="common">Chinese white poplar</name>
    <dbReference type="NCBI Taxonomy" id="118781"/>
    <lineage>
        <taxon>Eukaryota</taxon>
        <taxon>Viridiplantae</taxon>
        <taxon>Streptophyta</taxon>
        <taxon>Embryophyta</taxon>
        <taxon>Tracheophyta</taxon>
        <taxon>Spermatophyta</taxon>
        <taxon>Magnoliopsida</taxon>
        <taxon>eudicotyledons</taxon>
        <taxon>Gunneridae</taxon>
        <taxon>Pentapetalae</taxon>
        <taxon>rosids</taxon>
        <taxon>fabids</taxon>
        <taxon>Malpighiales</taxon>
        <taxon>Salicaceae</taxon>
        <taxon>Saliceae</taxon>
        <taxon>Populus</taxon>
    </lineage>
</organism>
<dbReference type="OrthoDB" id="860334at2759"/>
<evidence type="ECO:0000313" key="1">
    <source>
        <dbReference type="EMBL" id="KAG6750734.1"/>
    </source>
</evidence>
<dbReference type="Proteomes" id="UP000886885">
    <property type="component" value="Chromosome 13D"/>
</dbReference>
<evidence type="ECO:0000313" key="2">
    <source>
        <dbReference type="Proteomes" id="UP000886885"/>
    </source>
</evidence>
<keyword evidence="2" id="KW-1185">Reference proteome</keyword>
<comment type="caution">
    <text evidence="1">The sequence shown here is derived from an EMBL/GenBank/DDBJ whole genome shotgun (WGS) entry which is preliminary data.</text>
</comment>
<reference evidence="1" key="1">
    <citation type="journal article" date="2020" name="bioRxiv">
        <title>Hybrid origin of Populus tomentosa Carr. identified through genome sequencing and phylogenomic analysis.</title>
        <authorList>
            <person name="An X."/>
            <person name="Gao K."/>
            <person name="Chen Z."/>
            <person name="Li J."/>
            <person name="Yang X."/>
            <person name="Yang X."/>
            <person name="Zhou J."/>
            <person name="Guo T."/>
            <person name="Zhao T."/>
            <person name="Huang S."/>
            <person name="Miao D."/>
            <person name="Khan W.U."/>
            <person name="Rao P."/>
            <person name="Ye M."/>
            <person name="Lei B."/>
            <person name="Liao W."/>
            <person name="Wang J."/>
            <person name="Ji L."/>
            <person name="Li Y."/>
            <person name="Guo B."/>
            <person name="Mustafa N.S."/>
            <person name="Li S."/>
            <person name="Yun Q."/>
            <person name="Keller S.R."/>
            <person name="Mao J."/>
            <person name="Zhang R."/>
            <person name="Strauss S.H."/>
        </authorList>
    </citation>
    <scope>NUCLEOTIDE SEQUENCE</scope>
    <source>
        <strain evidence="1">GM15</strain>
        <tissue evidence="1">Leaf</tissue>
    </source>
</reference>
<gene>
    <name evidence="1" type="ORF">POTOM_045243</name>
</gene>
<proteinExistence type="predicted"/>
<protein>
    <submittedName>
        <fullName evidence="1">Uncharacterized protein</fullName>
    </submittedName>
</protein>
<name>A0A8X7YGM6_POPTO</name>
<sequence length="278" mass="31881">MHEKLMRLKGFWIISCGFMVHPPYNLQTCCEFFCISLQGKKCVHSLRSFYMESWMQPANIAVRNKQRMAIATTEDSSIMGAEGFNQLHFHLSGKWHYYASQLYQCSSFDQGLSPSISSVAQGTPDAEQRTKSSNRKLKSGFSSLFSAQGPIAHHACLDEKMWNQMPMKYFSYQYNDQIRMILAFDGSGEPGEFSFLFLPLRLIESQGTQKSVGCPIDHPGGIPLNSHLVLALPLPRYSLFFCQSIKLKNRDWDKNHGLLVKGRREKMVFIFHFWHVGM</sequence>
<dbReference type="AlphaFoldDB" id="A0A8X7YGM6"/>